<dbReference type="SUPFAM" id="SSF143011">
    <property type="entry name" value="RelE-like"/>
    <property type="match status" value="1"/>
</dbReference>
<evidence type="ECO:0000256" key="1">
    <source>
        <dbReference type="ARBA" id="ARBA00006226"/>
    </source>
</evidence>
<dbReference type="InterPro" id="IPR007712">
    <property type="entry name" value="RelE/ParE_toxin"/>
</dbReference>
<evidence type="ECO:0000313" key="4">
    <source>
        <dbReference type="Proteomes" id="UP000652430"/>
    </source>
</evidence>
<dbReference type="InterPro" id="IPR035093">
    <property type="entry name" value="RelE/ParE_toxin_dom_sf"/>
</dbReference>
<accession>A0ABQ3LDA2</accession>
<dbReference type="EMBL" id="BNAQ01000001">
    <property type="protein sequence ID" value="GHH10667.1"/>
    <property type="molecule type" value="Genomic_DNA"/>
</dbReference>
<proteinExistence type="inferred from homology"/>
<evidence type="ECO:0000256" key="2">
    <source>
        <dbReference type="ARBA" id="ARBA00022649"/>
    </source>
</evidence>
<sequence>MRLIWDDRAVDDFRGILGYIGDRNPTAATRLNDAVDRTLELITSNPYLYRRGRVGPTREAVVTPNYVVVYRVDDDLVRVVRVLHTRQSYP</sequence>
<dbReference type="NCBIfam" id="TIGR02385">
    <property type="entry name" value="RelE_StbE"/>
    <property type="match status" value="1"/>
</dbReference>
<keyword evidence="4" id="KW-1185">Reference proteome</keyword>
<dbReference type="Pfam" id="PF05016">
    <property type="entry name" value="ParE_toxin"/>
    <property type="match status" value="1"/>
</dbReference>
<dbReference type="RefSeq" id="WP_133189392.1">
    <property type="nucleotide sequence ID" value="NZ_BNAQ01000001.1"/>
</dbReference>
<protein>
    <recommendedName>
        <fullName evidence="5">Type II toxin-antitoxin system RelE/ParE family toxin</fullName>
    </recommendedName>
</protein>
<organism evidence="3 4">
    <name type="scientific">Sphingomonas glacialis</name>
    <dbReference type="NCBI Taxonomy" id="658225"/>
    <lineage>
        <taxon>Bacteria</taxon>
        <taxon>Pseudomonadati</taxon>
        <taxon>Pseudomonadota</taxon>
        <taxon>Alphaproteobacteria</taxon>
        <taxon>Sphingomonadales</taxon>
        <taxon>Sphingomonadaceae</taxon>
        <taxon>Sphingomonas</taxon>
    </lineage>
</organism>
<comment type="caution">
    <text evidence="3">The sequence shown here is derived from an EMBL/GenBank/DDBJ whole genome shotgun (WGS) entry which is preliminary data.</text>
</comment>
<dbReference type="InterPro" id="IPR051803">
    <property type="entry name" value="TA_system_RelE-like_toxin"/>
</dbReference>
<name>A0ABQ3LDA2_9SPHN</name>
<comment type="similarity">
    <text evidence="1">Belongs to the RelE toxin family.</text>
</comment>
<keyword evidence="2" id="KW-1277">Toxin-antitoxin system</keyword>
<gene>
    <name evidence="3" type="ORF">GCM10008023_08800</name>
</gene>
<reference evidence="4" key="1">
    <citation type="journal article" date="2019" name="Int. J. Syst. Evol. Microbiol.">
        <title>The Global Catalogue of Microorganisms (GCM) 10K type strain sequencing project: providing services to taxonomists for standard genome sequencing and annotation.</title>
        <authorList>
            <consortium name="The Broad Institute Genomics Platform"/>
            <consortium name="The Broad Institute Genome Sequencing Center for Infectious Disease"/>
            <person name="Wu L."/>
            <person name="Ma J."/>
        </authorList>
    </citation>
    <scope>NUCLEOTIDE SEQUENCE [LARGE SCALE GENOMIC DNA]</scope>
    <source>
        <strain evidence="4">CGMCC 1.8957</strain>
    </source>
</reference>
<dbReference type="Gene3D" id="3.30.2310.20">
    <property type="entry name" value="RelE-like"/>
    <property type="match status" value="1"/>
</dbReference>
<evidence type="ECO:0000313" key="3">
    <source>
        <dbReference type="EMBL" id="GHH10667.1"/>
    </source>
</evidence>
<dbReference type="Proteomes" id="UP000652430">
    <property type="component" value="Unassembled WGS sequence"/>
</dbReference>
<dbReference type="PANTHER" id="PTHR33755">
    <property type="entry name" value="TOXIN PARE1-RELATED"/>
    <property type="match status" value="1"/>
</dbReference>
<evidence type="ECO:0008006" key="5">
    <source>
        <dbReference type="Google" id="ProtNLM"/>
    </source>
</evidence>